<dbReference type="Pfam" id="PF13432">
    <property type="entry name" value="TPR_16"/>
    <property type="match status" value="1"/>
</dbReference>
<proteinExistence type="predicted"/>
<dbReference type="Gene3D" id="1.25.40.10">
    <property type="entry name" value="Tetratricopeptide repeat domain"/>
    <property type="match status" value="1"/>
</dbReference>
<dbReference type="PANTHER" id="PTHR44858:SF1">
    <property type="entry name" value="UDP-N-ACETYLGLUCOSAMINE--PEPTIDE N-ACETYLGLUCOSAMINYLTRANSFERASE SPINDLY-RELATED"/>
    <property type="match status" value="1"/>
</dbReference>
<dbReference type="SUPFAM" id="SSF48452">
    <property type="entry name" value="TPR-like"/>
    <property type="match status" value="1"/>
</dbReference>
<evidence type="ECO:0000313" key="4">
    <source>
        <dbReference type="EMBL" id="KMZ56311.1"/>
    </source>
</evidence>
<dbReference type="Proteomes" id="UP000036987">
    <property type="component" value="Unassembled WGS sequence"/>
</dbReference>
<dbReference type="OMA" id="IFQIRRP"/>
<dbReference type="PANTHER" id="PTHR44858">
    <property type="entry name" value="TETRATRICOPEPTIDE REPEAT PROTEIN 6"/>
    <property type="match status" value="1"/>
</dbReference>
<keyword evidence="2" id="KW-0802">TPR repeat</keyword>
<evidence type="ECO:0000256" key="2">
    <source>
        <dbReference type="ARBA" id="ARBA00022803"/>
    </source>
</evidence>
<feature type="compositionally biased region" description="Low complexity" evidence="3">
    <location>
        <begin position="69"/>
        <end position="80"/>
    </location>
</feature>
<evidence type="ECO:0000256" key="1">
    <source>
        <dbReference type="ARBA" id="ARBA00022737"/>
    </source>
</evidence>
<gene>
    <name evidence="4" type="ORF">ZOSMA_97G00800</name>
</gene>
<dbReference type="STRING" id="29655.A0A0K9NHQ8"/>
<reference evidence="5" key="1">
    <citation type="journal article" date="2016" name="Nature">
        <title>The genome of the seagrass Zostera marina reveals angiosperm adaptation to the sea.</title>
        <authorList>
            <person name="Olsen J.L."/>
            <person name="Rouze P."/>
            <person name="Verhelst B."/>
            <person name="Lin Y.-C."/>
            <person name="Bayer T."/>
            <person name="Collen J."/>
            <person name="Dattolo E."/>
            <person name="De Paoli E."/>
            <person name="Dittami S."/>
            <person name="Maumus F."/>
            <person name="Michel G."/>
            <person name="Kersting A."/>
            <person name="Lauritano C."/>
            <person name="Lohaus R."/>
            <person name="Toepel M."/>
            <person name="Tonon T."/>
            <person name="Vanneste K."/>
            <person name="Amirebrahimi M."/>
            <person name="Brakel J."/>
            <person name="Bostroem C."/>
            <person name="Chovatia M."/>
            <person name="Grimwood J."/>
            <person name="Jenkins J.W."/>
            <person name="Jueterbock A."/>
            <person name="Mraz A."/>
            <person name="Stam W.T."/>
            <person name="Tice H."/>
            <person name="Bornberg-Bauer E."/>
            <person name="Green P.J."/>
            <person name="Pearson G.A."/>
            <person name="Procaccini G."/>
            <person name="Duarte C.M."/>
            <person name="Schmutz J."/>
            <person name="Reusch T.B.H."/>
            <person name="Van de Peer Y."/>
        </authorList>
    </citation>
    <scope>NUCLEOTIDE SEQUENCE [LARGE SCALE GENOMIC DNA]</scope>
    <source>
        <strain evidence="5">cv. Finnish</strain>
    </source>
</reference>
<keyword evidence="5" id="KW-1185">Reference proteome</keyword>
<evidence type="ECO:0000256" key="3">
    <source>
        <dbReference type="SAM" id="MobiDB-lite"/>
    </source>
</evidence>
<accession>A0A0K9NHQ8</accession>
<dbReference type="InterPro" id="IPR011990">
    <property type="entry name" value="TPR-like_helical_dom_sf"/>
</dbReference>
<dbReference type="OrthoDB" id="2012659at2759"/>
<comment type="caution">
    <text evidence="4">The sequence shown here is derived from an EMBL/GenBank/DDBJ whole genome shotgun (WGS) entry which is preliminary data.</text>
</comment>
<dbReference type="SMART" id="SM00028">
    <property type="entry name" value="TPR"/>
    <property type="match status" value="4"/>
</dbReference>
<dbReference type="EMBL" id="LFYR01002205">
    <property type="protein sequence ID" value="KMZ56311.1"/>
    <property type="molecule type" value="Genomic_DNA"/>
</dbReference>
<keyword evidence="1" id="KW-0677">Repeat</keyword>
<organism evidence="4 5">
    <name type="scientific">Zostera marina</name>
    <name type="common">Eelgrass</name>
    <dbReference type="NCBI Taxonomy" id="29655"/>
    <lineage>
        <taxon>Eukaryota</taxon>
        <taxon>Viridiplantae</taxon>
        <taxon>Streptophyta</taxon>
        <taxon>Embryophyta</taxon>
        <taxon>Tracheophyta</taxon>
        <taxon>Spermatophyta</taxon>
        <taxon>Magnoliopsida</taxon>
        <taxon>Liliopsida</taxon>
        <taxon>Zosteraceae</taxon>
        <taxon>Zostera</taxon>
    </lineage>
</organism>
<protein>
    <submittedName>
        <fullName evidence="4">Tetratricopeptide repeat (TPR)-like superfamily protein</fullName>
    </submittedName>
</protein>
<dbReference type="InterPro" id="IPR019734">
    <property type="entry name" value="TPR_rpt"/>
</dbReference>
<feature type="region of interest" description="Disordered" evidence="3">
    <location>
        <begin position="69"/>
        <end position="89"/>
    </location>
</feature>
<sequence length="311" mass="35559">MLYTSIPTSFSPVRFHLTTSNSTKFYAKIVGLPSSSISVSKSYLRTFSRTILTSAVLIASLGLHPSLSHSHSPSLTPSHQSEQEPEDDSDLLKLLVESNPRDFDGLKMAFYAEIRKGRSKEALKYVERLIDADPDEVEWRLLQALSYELMGELEKAKNLFQRVLEKKPLFIRGLHGLALVMHKLNEGPAVFEMLNEALELAHRDQRVTEERNIQILIAQMHVVKGDLEGGLKHFQKLVDSNPRDFRPFLCQGIIYNLLDKKEEANEQFKIYQSLVPDEFPQRDFLDNVILESRDGFFQVLSSPIEIDRKQS</sequence>
<dbReference type="AlphaFoldDB" id="A0A0K9NHQ8"/>
<dbReference type="InterPro" id="IPR050498">
    <property type="entry name" value="Ycf3"/>
</dbReference>
<evidence type="ECO:0000313" key="5">
    <source>
        <dbReference type="Proteomes" id="UP000036987"/>
    </source>
</evidence>
<name>A0A0K9NHQ8_ZOSMR</name>